<sequence length="71" mass="6972">MGGRRLSEGAAVAMAAASQRRAATVGGGSSGAALRRAGSAALGCSCGFATVLTALIWYLTAVNSDLGDGRR</sequence>
<name>Q69SL9_ORYSJ</name>
<protein>
    <submittedName>
        <fullName evidence="3">Uncharacterized protein</fullName>
    </submittedName>
</protein>
<dbReference type="Proteomes" id="UP000000763">
    <property type="component" value="Chromosome 6"/>
</dbReference>
<evidence type="ECO:0000313" key="2">
    <source>
        <dbReference type="EMBL" id="BAD35404.1"/>
    </source>
</evidence>
<evidence type="ECO:0000256" key="1">
    <source>
        <dbReference type="SAM" id="Phobius"/>
    </source>
</evidence>
<reference evidence="3" key="2">
    <citation type="submission" date="2002-03" db="EMBL/GenBank/DDBJ databases">
        <title>Oryza sativa nipponbare(GA3) genomic DNA, chromosome 6, BAC clone:OSJNBa0022O02.</title>
        <authorList>
            <person name="Sasaki T."/>
            <person name="Matsumoto T."/>
            <person name="Yamamoto K."/>
        </authorList>
    </citation>
    <scope>NUCLEOTIDE SEQUENCE</scope>
</reference>
<dbReference type="EMBL" id="AP004992">
    <property type="protein sequence ID" value="BAD36016.1"/>
    <property type="molecule type" value="Genomic_DNA"/>
</dbReference>
<keyword evidence="1" id="KW-0472">Membrane</keyword>
<reference evidence="4" key="4">
    <citation type="journal article" date="2008" name="Nucleic Acids Res.">
        <title>The rice annotation project database (RAP-DB): 2008 update.</title>
        <authorList>
            <consortium name="The rice annotation project (RAP)"/>
        </authorList>
    </citation>
    <scope>GENOME REANNOTATION</scope>
    <source>
        <strain evidence="4">cv. Nipponbare</strain>
    </source>
</reference>
<accession>Q69SL9</accession>
<dbReference type="EMBL" id="AP003574">
    <property type="protein sequence ID" value="BAD35404.1"/>
    <property type="molecule type" value="Genomic_DNA"/>
</dbReference>
<reference evidence="2" key="1">
    <citation type="submission" date="2001-05" db="EMBL/GenBank/DDBJ databases">
        <title>Oryza sativa nipponbare(GA3) genomic DNA, chromosome 6, PAC clone:P0526E12.</title>
        <authorList>
            <person name="Sasaki T."/>
            <person name="Matsumoto T."/>
            <person name="Yamamoto K."/>
        </authorList>
    </citation>
    <scope>NUCLEOTIDE SEQUENCE</scope>
</reference>
<proteinExistence type="predicted"/>
<gene>
    <name evidence="3" type="ORF">OSJNBa0022O02.35</name>
    <name evidence="2" type="ORF">P0526E12.3</name>
</gene>
<dbReference type="AlphaFoldDB" id="Q69SL9"/>
<keyword evidence="1" id="KW-0812">Transmembrane</keyword>
<reference evidence="4" key="3">
    <citation type="journal article" date="2005" name="Nature">
        <title>The map-based sequence of the rice genome.</title>
        <authorList>
            <consortium name="International rice genome sequencing project (IRGSP)"/>
            <person name="Matsumoto T."/>
            <person name="Wu J."/>
            <person name="Kanamori H."/>
            <person name="Katayose Y."/>
            <person name="Fujisawa M."/>
            <person name="Namiki N."/>
            <person name="Mizuno H."/>
            <person name="Yamamoto K."/>
            <person name="Antonio B.A."/>
            <person name="Baba T."/>
            <person name="Sakata K."/>
            <person name="Nagamura Y."/>
            <person name="Aoki H."/>
            <person name="Arikawa K."/>
            <person name="Arita K."/>
            <person name="Bito T."/>
            <person name="Chiden Y."/>
            <person name="Fujitsuka N."/>
            <person name="Fukunaka R."/>
            <person name="Hamada M."/>
            <person name="Harada C."/>
            <person name="Hayashi A."/>
            <person name="Hijishita S."/>
            <person name="Honda M."/>
            <person name="Hosokawa S."/>
            <person name="Ichikawa Y."/>
            <person name="Idonuma A."/>
            <person name="Iijima M."/>
            <person name="Ikeda M."/>
            <person name="Ikeno M."/>
            <person name="Ito K."/>
            <person name="Ito S."/>
            <person name="Ito T."/>
            <person name="Ito Y."/>
            <person name="Ito Y."/>
            <person name="Iwabuchi A."/>
            <person name="Kamiya K."/>
            <person name="Karasawa W."/>
            <person name="Kurita K."/>
            <person name="Katagiri S."/>
            <person name="Kikuta A."/>
            <person name="Kobayashi H."/>
            <person name="Kobayashi N."/>
            <person name="Machita K."/>
            <person name="Maehara T."/>
            <person name="Masukawa M."/>
            <person name="Mizubayashi T."/>
            <person name="Mukai Y."/>
            <person name="Nagasaki H."/>
            <person name="Nagata Y."/>
            <person name="Naito S."/>
            <person name="Nakashima M."/>
            <person name="Nakama Y."/>
            <person name="Nakamichi Y."/>
            <person name="Nakamura M."/>
            <person name="Meguro A."/>
            <person name="Negishi M."/>
            <person name="Ohta I."/>
            <person name="Ohta T."/>
            <person name="Okamoto M."/>
            <person name="Ono N."/>
            <person name="Saji S."/>
            <person name="Sakaguchi M."/>
            <person name="Sakai K."/>
            <person name="Shibata M."/>
            <person name="Shimokawa T."/>
            <person name="Song J."/>
            <person name="Takazaki Y."/>
            <person name="Terasawa K."/>
            <person name="Tsugane M."/>
            <person name="Tsuji K."/>
            <person name="Ueda S."/>
            <person name="Waki K."/>
            <person name="Yamagata H."/>
            <person name="Yamamoto M."/>
            <person name="Yamamoto S."/>
            <person name="Yamane H."/>
            <person name="Yoshiki S."/>
            <person name="Yoshihara R."/>
            <person name="Yukawa K."/>
            <person name="Zhong H."/>
            <person name="Yano M."/>
            <person name="Yuan Q."/>
            <person name="Ouyang S."/>
            <person name="Liu J."/>
            <person name="Jones K.M."/>
            <person name="Gansberger K."/>
            <person name="Moffat K."/>
            <person name="Hill J."/>
            <person name="Bera J."/>
            <person name="Fadrosh D."/>
            <person name="Jin S."/>
            <person name="Johri S."/>
            <person name="Kim M."/>
            <person name="Overton L."/>
            <person name="Reardon M."/>
            <person name="Tsitrin T."/>
            <person name="Vuong H."/>
            <person name="Weaver B."/>
            <person name="Ciecko A."/>
            <person name="Tallon L."/>
            <person name="Jackson J."/>
            <person name="Pai G."/>
            <person name="Aken S.V."/>
            <person name="Utterback T."/>
            <person name="Reidmuller S."/>
            <person name="Feldblyum T."/>
            <person name="Hsiao J."/>
            <person name="Zismann V."/>
            <person name="Iobst S."/>
            <person name="de Vazeille A.R."/>
            <person name="Buell C.R."/>
            <person name="Ying K."/>
            <person name="Li Y."/>
            <person name="Lu T."/>
            <person name="Huang Y."/>
            <person name="Zhao Q."/>
            <person name="Feng Q."/>
            <person name="Zhang L."/>
            <person name="Zhu J."/>
            <person name="Weng Q."/>
            <person name="Mu J."/>
            <person name="Lu Y."/>
            <person name="Fan D."/>
            <person name="Liu Y."/>
            <person name="Guan J."/>
            <person name="Zhang Y."/>
            <person name="Yu S."/>
            <person name="Liu X."/>
            <person name="Zhang Y."/>
            <person name="Hong G."/>
            <person name="Han B."/>
            <person name="Choisne N."/>
            <person name="Demange N."/>
            <person name="Orjeda G."/>
            <person name="Samain S."/>
            <person name="Cattolico L."/>
            <person name="Pelletier E."/>
            <person name="Couloux A."/>
            <person name="Segurens B."/>
            <person name="Wincker P."/>
            <person name="D'Hont A."/>
            <person name="Scarpelli C."/>
            <person name="Weissenbach J."/>
            <person name="Salanoubat M."/>
            <person name="Quetier F."/>
            <person name="Yu Y."/>
            <person name="Kim H.R."/>
            <person name="Rambo T."/>
            <person name="Currie J."/>
            <person name="Collura K."/>
            <person name="Luo M."/>
            <person name="Yang T."/>
            <person name="Ammiraju J.S.S."/>
            <person name="Engler F."/>
            <person name="Soderlund C."/>
            <person name="Wing R.A."/>
            <person name="Palmer L.E."/>
            <person name="de la Bastide M."/>
            <person name="Spiegel L."/>
            <person name="Nascimento L."/>
            <person name="Zutavern T."/>
            <person name="O'Shaughnessy A."/>
            <person name="Dike S."/>
            <person name="Dedhia N."/>
            <person name="Preston R."/>
            <person name="Balija V."/>
            <person name="McCombie W.R."/>
            <person name="Chow T."/>
            <person name="Chen H."/>
            <person name="Chung M."/>
            <person name="Chen C."/>
            <person name="Shaw J."/>
            <person name="Wu H."/>
            <person name="Hsiao K."/>
            <person name="Chao Y."/>
            <person name="Chu M."/>
            <person name="Cheng C."/>
            <person name="Hour A."/>
            <person name="Lee P."/>
            <person name="Lin S."/>
            <person name="Lin Y."/>
            <person name="Liou J."/>
            <person name="Liu S."/>
            <person name="Hsing Y."/>
            <person name="Raghuvanshi S."/>
            <person name="Mohanty A."/>
            <person name="Bharti A.K."/>
            <person name="Gaur A."/>
            <person name="Gupta V."/>
            <person name="Kumar D."/>
            <person name="Ravi V."/>
            <person name="Vij S."/>
            <person name="Kapur A."/>
            <person name="Khurana P."/>
            <person name="Khurana P."/>
            <person name="Khurana J.P."/>
            <person name="Tyagi A.K."/>
            <person name="Gaikwad K."/>
            <person name="Singh A."/>
            <person name="Dalal V."/>
            <person name="Srivastava S."/>
            <person name="Dixit A."/>
            <person name="Pal A.K."/>
            <person name="Ghazi I.A."/>
            <person name="Yadav M."/>
            <person name="Pandit A."/>
            <person name="Bhargava A."/>
            <person name="Sureshbabu K."/>
            <person name="Batra K."/>
            <person name="Sharma T.R."/>
            <person name="Mohapatra T."/>
            <person name="Singh N.K."/>
            <person name="Messing J."/>
            <person name="Nelson A.B."/>
            <person name="Fuks G."/>
            <person name="Kavchok S."/>
            <person name="Keizer G."/>
            <person name="Linton E."/>
            <person name="Llaca V."/>
            <person name="Song R."/>
            <person name="Tanyolac B."/>
            <person name="Young S."/>
            <person name="Ho-Il K."/>
            <person name="Hahn J.H."/>
            <person name="Sangsakoo G."/>
            <person name="Vanavichit A."/>
            <person name="de Mattos Luiz.A.T."/>
            <person name="Zimmer P.D."/>
            <person name="Malone G."/>
            <person name="Dellagostin O."/>
            <person name="de Oliveira A.C."/>
            <person name="Bevan M."/>
            <person name="Bancroft I."/>
            <person name="Minx P."/>
            <person name="Cordum H."/>
            <person name="Wilson R."/>
            <person name="Cheng Z."/>
            <person name="Jin W."/>
            <person name="Jiang J."/>
            <person name="Leong S.A."/>
            <person name="Iwama H."/>
            <person name="Gojobori T."/>
            <person name="Itoh T."/>
            <person name="Niimura Y."/>
            <person name="Fujii Y."/>
            <person name="Habara T."/>
            <person name="Sakai H."/>
            <person name="Sato Y."/>
            <person name="Wilson G."/>
            <person name="Kumar K."/>
            <person name="McCouch S."/>
            <person name="Juretic N."/>
            <person name="Hoen D."/>
            <person name="Wright S."/>
            <person name="Bruskiewich R."/>
            <person name="Bureau T."/>
            <person name="Miyao A."/>
            <person name="Hirochika H."/>
            <person name="Nishikawa T."/>
            <person name="Kadowaki K."/>
            <person name="Sugiura M."/>
            <person name="Burr B."/>
            <person name="Sasaki T."/>
        </authorList>
    </citation>
    <scope>NUCLEOTIDE SEQUENCE [LARGE SCALE GENOMIC DNA]</scope>
    <source>
        <strain evidence="4">cv. Nipponbare</strain>
    </source>
</reference>
<keyword evidence="1" id="KW-1133">Transmembrane helix</keyword>
<feature type="transmembrane region" description="Helical" evidence="1">
    <location>
        <begin position="38"/>
        <end position="61"/>
    </location>
</feature>
<organism evidence="3 4">
    <name type="scientific">Oryza sativa subsp. japonica</name>
    <name type="common">Rice</name>
    <dbReference type="NCBI Taxonomy" id="39947"/>
    <lineage>
        <taxon>Eukaryota</taxon>
        <taxon>Viridiplantae</taxon>
        <taxon>Streptophyta</taxon>
        <taxon>Embryophyta</taxon>
        <taxon>Tracheophyta</taxon>
        <taxon>Spermatophyta</taxon>
        <taxon>Magnoliopsida</taxon>
        <taxon>Liliopsida</taxon>
        <taxon>Poales</taxon>
        <taxon>Poaceae</taxon>
        <taxon>BOP clade</taxon>
        <taxon>Oryzoideae</taxon>
        <taxon>Oryzeae</taxon>
        <taxon>Oryzinae</taxon>
        <taxon>Oryza</taxon>
        <taxon>Oryza sativa</taxon>
    </lineage>
</organism>
<evidence type="ECO:0000313" key="3">
    <source>
        <dbReference type="EMBL" id="BAD36016.1"/>
    </source>
</evidence>
<evidence type="ECO:0000313" key="4">
    <source>
        <dbReference type="Proteomes" id="UP000000763"/>
    </source>
</evidence>